<dbReference type="PANTHER" id="PTHR30097">
    <property type="entry name" value="CATION EFFLUX SYSTEM PROTEIN CUSB"/>
    <property type="match status" value="1"/>
</dbReference>
<dbReference type="STRING" id="1188319.OYT1_01318"/>
<evidence type="ECO:0000313" key="9">
    <source>
        <dbReference type="EMBL" id="BBE52061.1"/>
    </source>
</evidence>
<dbReference type="NCBIfam" id="TIGR01730">
    <property type="entry name" value="RND_mfp"/>
    <property type="match status" value="1"/>
</dbReference>
<keyword evidence="3" id="KW-0732">Signal</keyword>
<evidence type="ECO:0000259" key="8">
    <source>
        <dbReference type="Pfam" id="PF25975"/>
    </source>
</evidence>
<dbReference type="InterPro" id="IPR058649">
    <property type="entry name" value="CzcB_C"/>
</dbReference>
<dbReference type="EMBL" id="AP018738">
    <property type="protein sequence ID" value="BBE52061.1"/>
    <property type="molecule type" value="Genomic_DNA"/>
</dbReference>
<reference evidence="9 10" key="1">
    <citation type="submission" date="2018-06" db="EMBL/GenBank/DDBJ databases">
        <title>OYT1 Genome Sequencing.</title>
        <authorList>
            <person name="Kato S."/>
            <person name="Itoh T."/>
            <person name="Ohkuma M."/>
        </authorList>
    </citation>
    <scope>NUCLEOTIDE SEQUENCE [LARGE SCALE GENOMIC DNA]</scope>
    <source>
        <strain evidence="9 10">OYT1</strain>
    </source>
</reference>
<feature type="domain" description="CusB-like beta-barrel" evidence="7">
    <location>
        <begin position="238"/>
        <end position="314"/>
    </location>
</feature>
<gene>
    <name evidence="9" type="ORF">OYT1_ch2549</name>
</gene>
<evidence type="ECO:0000256" key="4">
    <source>
        <dbReference type="ARBA" id="ARBA00023065"/>
    </source>
</evidence>
<dbReference type="Pfam" id="PF25975">
    <property type="entry name" value="CzcB_C"/>
    <property type="match status" value="1"/>
</dbReference>
<dbReference type="Gene3D" id="2.40.30.170">
    <property type="match status" value="1"/>
</dbReference>
<dbReference type="GO" id="GO:0060003">
    <property type="term" value="P:copper ion export"/>
    <property type="evidence" value="ECO:0007669"/>
    <property type="project" value="TreeGrafter"/>
</dbReference>
<dbReference type="GO" id="GO:0015679">
    <property type="term" value="P:plasma membrane copper ion transport"/>
    <property type="evidence" value="ECO:0007669"/>
    <property type="project" value="TreeGrafter"/>
</dbReference>
<keyword evidence="2" id="KW-0813">Transport</keyword>
<evidence type="ECO:0000259" key="7">
    <source>
        <dbReference type="Pfam" id="PF25954"/>
    </source>
</evidence>
<dbReference type="SUPFAM" id="SSF111369">
    <property type="entry name" value="HlyD-like secretion proteins"/>
    <property type="match status" value="1"/>
</dbReference>
<keyword evidence="4" id="KW-0406">Ion transport</keyword>
<dbReference type="GO" id="GO:0046914">
    <property type="term" value="F:transition metal ion binding"/>
    <property type="evidence" value="ECO:0007669"/>
    <property type="project" value="TreeGrafter"/>
</dbReference>
<dbReference type="Pfam" id="PF25919">
    <property type="entry name" value="BSH_CusB"/>
    <property type="match status" value="1"/>
</dbReference>
<keyword evidence="10" id="KW-1185">Reference proteome</keyword>
<dbReference type="Gene3D" id="2.40.420.20">
    <property type="match status" value="1"/>
</dbReference>
<feature type="domain" description="CzcB-like C-terminal circularly permuted SH3-like" evidence="8">
    <location>
        <begin position="342"/>
        <end position="381"/>
    </location>
</feature>
<name>A0A2Z6GEK8_9PROT</name>
<dbReference type="GO" id="GO:0022857">
    <property type="term" value="F:transmembrane transporter activity"/>
    <property type="evidence" value="ECO:0007669"/>
    <property type="project" value="InterPro"/>
</dbReference>
<dbReference type="Proteomes" id="UP000033070">
    <property type="component" value="Chromosome"/>
</dbReference>
<feature type="compositionally biased region" description="Basic and acidic residues" evidence="5">
    <location>
        <begin position="404"/>
        <end position="413"/>
    </location>
</feature>
<dbReference type="FunFam" id="2.40.420.20:FF:000003">
    <property type="entry name" value="Cation efflux system protein cusB"/>
    <property type="match status" value="1"/>
</dbReference>
<organism evidence="9 10">
    <name type="scientific">Ferriphaselus amnicola</name>
    <dbReference type="NCBI Taxonomy" id="1188319"/>
    <lineage>
        <taxon>Bacteria</taxon>
        <taxon>Pseudomonadati</taxon>
        <taxon>Pseudomonadota</taxon>
        <taxon>Betaproteobacteria</taxon>
        <taxon>Nitrosomonadales</taxon>
        <taxon>Gallionellaceae</taxon>
        <taxon>Ferriphaselus</taxon>
    </lineage>
</organism>
<feature type="compositionally biased region" description="Polar residues" evidence="5">
    <location>
        <begin position="414"/>
        <end position="424"/>
    </location>
</feature>
<comment type="similarity">
    <text evidence="1">Belongs to the membrane fusion protein (MFP) (TC 8.A.1) family.</text>
</comment>
<feature type="domain" description="CusB-like barrel-sandwich hybrid" evidence="6">
    <location>
        <begin position="121"/>
        <end position="234"/>
    </location>
</feature>
<proteinExistence type="inferred from homology"/>
<dbReference type="KEGG" id="fam:OYT1_ch2549"/>
<dbReference type="Pfam" id="PF25954">
    <property type="entry name" value="Beta-barrel_RND_2"/>
    <property type="match status" value="1"/>
</dbReference>
<dbReference type="GO" id="GO:0016020">
    <property type="term" value="C:membrane"/>
    <property type="evidence" value="ECO:0007669"/>
    <property type="project" value="InterPro"/>
</dbReference>
<dbReference type="RefSeq" id="WP_084611971.1">
    <property type="nucleotide sequence ID" value="NZ_AP018738.1"/>
</dbReference>
<dbReference type="InterPro" id="IPR058792">
    <property type="entry name" value="Beta-barrel_RND_2"/>
</dbReference>
<evidence type="ECO:0000256" key="3">
    <source>
        <dbReference type="ARBA" id="ARBA00022729"/>
    </source>
</evidence>
<protein>
    <submittedName>
        <fullName evidence="9">Cation efflux system protein CusB</fullName>
    </submittedName>
</protein>
<dbReference type="AlphaFoldDB" id="A0A2Z6GEK8"/>
<evidence type="ECO:0000256" key="2">
    <source>
        <dbReference type="ARBA" id="ARBA00022448"/>
    </source>
</evidence>
<feature type="region of interest" description="Disordered" evidence="5">
    <location>
        <begin position="396"/>
        <end position="433"/>
    </location>
</feature>
<dbReference type="GO" id="GO:0030288">
    <property type="term" value="C:outer membrane-bounded periplasmic space"/>
    <property type="evidence" value="ECO:0007669"/>
    <property type="project" value="TreeGrafter"/>
</dbReference>
<sequence>MRATSLLAAVVAVTLAGSAGYFWGKQQVPVAEKVAAPAERKILYYRNPMGLPDTSPVPKVDGMGMDYVPVYADEATTPGTVVLSPDKVQKLGVVTEAVALRPLASSLRSTAVIEVDERRQQLIAPRFEGWVRQLHVNATGQAVRRGQPLLEVYSPELESALREYQLAQESGLADLAASTRQRLRNWEISDDDLAHLAHGMANRVLRSPIDGVVLEKRALNGARFAAGEVLYRIADLSSVWVQAEVAEQDQGSLRVGQSAKVSLDAYPGEVFSGRVGFISPVLNAQTRTVQVRVELPNPHGRLRPAMYAKVELATGQAAPVLGIPLSAVLDSGVRQLALVQVAEGRFEPRAVRLGRRDGEFVEVLDGLAEGEQVVTKANFLLDAESGLRAALGNATLAPASASESGERDVEHRSTSPTKPASSGSEHAEHQHAQ</sequence>
<evidence type="ECO:0000259" key="6">
    <source>
        <dbReference type="Pfam" id="PF25919"/>
    </source>
</evidence>
<accession>A0A2Z6GEK8</accession>
<dbReference type="InterPro" id="IPR006143">
    <property type="entry name" value="RND_pump_MFP"/>
</dbReference>
<dbReference type="PANTHER" id="PTHR30097:SF15">
    <property type="entry name" value="CATION EFFLUX SYSTEM PROTEIN CUSB"/>
    <property type="match status" value="1"/>
</dbReference>
<dbReference type="OrthoDB" id="9806939at2"/>
<evidence type="ECO:0000256" key="1">
    <source>
        <dbReference type="ARBA" id="ARBA00009477"/>
    </source>
</evidence>
<dbReference type="InterPro" id="IPR051909">
    <property type="entry name" value="MFP_Cation_Efflux"/>
</dbReference>
<evidence type="ECO:0000313" key="10">
    <source>
        <dbReference type="Proteomes" id="UP000033070"/>
    </source>
</evidence>
<dbReference type="FunFam" id="2.40.30.170:FF:000010">
    <property type="entry name" value="Efflux RND transporter periplasmic adaptor subunit"/>
    <property type="match status" value="1"/>
</dbReference>
<dbReference type="InterPro" id="IPR058790">
    <property type="entry name" value="BSH_CusB"/>
</dbReference>
<evidence type="ECO:0000256" key="5">
    <source>
        <dbReference type="SAM" id="MobiDB-lite"/>
    </source>
</evidence>